<dbReference type="EMBL" id="FOPJ01000019">
    <property type="protein sequence ID" value="SFG85213.1"/>
    <property type="molecule type" value="Genomic_DNA"/>
</dbReference>
<organism evidence="1 2">
    <name type="scientific">Corynebacterium spheniscorum</name>
    <dbReference type="NCBI Taxonomy" id="185761"/>
    <lineage>
        <taxon>Bacteria</taxon>
        <taxon>Bacillati</taxon>
        <taxon>Actinomycetota</taxon>
        <taxon>Actinomycetes</taxon>
        <taxon>Mycobacteriales</taxon>
        <taxon>Corynebacteriaceae</taxon>
        <taxon>Corynebacterium</taxon>
    </lineage>
</organism>
<dbReference type="PROSITE" id="PS51257">
    <property type="entry name" value="PROKAR_LIPOPROTEIN"/>
    <property type="match status" value="1"/>
</dbReference>
<gene>
    <name evidence="1" type="ORF">SAMN05660282_02151</name>
</gene>
<keyword evidence="2" id="KW-1185">Reference proteome</keyword>
<dbReference type="Proteomes" id="UP000199065">
    <property type="component" value="Unassembled WGS sequence"/>
</dbReference>
<name>A0A1I2V868_9CORY</name>
<evidence type="ECO:0000313" key="1">
    <source>
        <dbReference type="EMBL" id="SFG85213.1"/>
    </source>
</evidence>
<dbReference type="STRING" id="185761.SAMN05660282_02151"/>
<proteinExistence type="predicted"/>
<dbReference type="AlphaFoldDB" id="A0A1I2V868"/>
<protein>
    <submittedName>
        <fullName evidence="1">Uncharacterized protein</fullName>
    </submittedName>
</protein>
<reference evidence="1 2" key="1">
    <citation type="submission" date="2016-10" db="EMBL/GenBank/DDBJ databases">
        <authorList>
            <person name="de Groot N.N."/>
        </authorList>
    </citation>
    <scope>NUCLEOTIDE SEQUENCE [LARGE SCALE GENOMIC DNA]</scope>
    <source>
        <strain>J11</strain>
        <strain evidence="2">PG 39</strain>
    </source>
</reference>
<sequence length="41" mass="4709">MLTRVSRNRHEQVTLNYFGVACFRMSGPLCLAAHRLLLFVS</sequence>
<evidence type="ECO:0000313" key="2">
    <source>
        <dbReference type="Proteomes" id="UP000199065"/>
    </source>
</evidence>
<accession>A0A1I2V868</accession>